<dbReference type="Ensembl" id="ENSCVAT00000018425.1">
    <property type="protein sequence ID" value="ENSCVAP00000027409.1"/>
    <property type="gene ID" value="ENSCVAG00000013716.1"/>
</dbReference>
<dbReference type="InterPro" id="IPR013783">
    <property type="entry name" value="Ig-like_fold"/>
</dbReference>
<feature type="domain" description="Ig-like" evidence="1">
    <location>
        <begin position="120"/>
        <end position="200"/>
    </location>
</feature>
<keyword evidence="3" id="KW-1185">Reference proteome</keyword>
<evidence type="ECO:0000259" key="1">
    <source>
        <dbReference type="PROSITE" id="PS50835"/>
    </source>
</evidence>
<dbReference type="GO" id="GO:0005178">
    <property type="term" value="F:integrin binding"/>
    <property type="evidence" value="ECO:0007669"/>
    <property type="project" value="InterPro"/>
</dbReference>
<sequence>MQSDWLNVFYLTKLTLPIFFYSYVLGKSAHSCQIKFNPPKVFVEYGGSALASCHVSQCNHVAGMGWESTFGGTGLKEGISTLNTTFDKVNDWNVEPRCFVSFLNDEQNIQKLPFTVYKLPDKVSMSKPKDPMRANYSYDLQCDVKDVAPANSLIISWYKGNKMIHEQKSTRQDRSPVDETFTTTLKVAVEDNGEEVWCEARLKFVPEEQTDCPLTFYFFPLLLSMISCLSSDPPCFIKPQSEMLSICTSSKSSLNCTAIGNPTPVYSWTFTGTTQEGIQEKNETGPVLTLESQLPGVYSCTATNAVGKTTKYFHLITVQGNNIS</sequence>
<dbReference type="Gene3D" id="2.60.40.10">
    <property type="entry name" value="Immunoglobulins"/>
    <property type="match status" value="3"/>
</dbReference>
<dbReference type="SUPFAM" id="SSF48726">
    <property type="entry name" value="Immunoglobulin"/>
    <property type="match status" value="3"/>
</dbReference>
<dbReference type="Proteomes" id="UP000265020">
    <property type="component" value="Unassembled WGS sequence"/>
</dbReference>
<dbReference type="STRING" id="28743.ENSCVAP00000027409"/>
<reference evidence="2" key="1">
    <citation type="submission" date="2025-08" db="UniProtKB">
        <authorList>
            <consortium name="Ensembl"/>
        </authorList>
    </citation>
    <scope>IDENTIFICATION</scope>
</reference>
<dbReference type="PANTHER" id="PTHR13771:SF9">
    <property type="entry name" value="INTERCELLULAR ADHESION MOLECULE 5"/>
    <property type="match status" value="1"/>
</dbReference>
<dbReference type="PANTHER" id="PTHR13771">
    <property type="entry name" value="INTERCELLULAR ADHESION MOLECULE"/>
    <property type="match status" value="1"/>
</dbReference>
<dbReference type="Pfam" id="PF13895">
    <property type="entry name" value="Ig_2"/>
    <property type="match status" value="1"/>
</dbReference>
<dbReference type="AlphaFoldDB" id="A0A3Q2E7D4"/>
<organism evidence="2 3">
    <name type="scientific">Cyprinodon variegatus</name>
    <name type="common">Sheepshead minnow</name>
    <dbReference type="NCBI Taxonomy" id="28743"/>
    <lineage>
        <taxon>Eukaryota</taxon>
        <taxon>Metazoa</taxon>
        <taxon>Chordata</taxon>
        <taxon>Craniata</taxon>
        <taxon>Vertebrata</taxon>
        <taxon>Euteleostomi</taxon>
        <taxon>Actinopterygii</taxon>
        <taxon>Neopterygii</taxon>
        <taxon>Teleostei</taxon>
        <taxon>Neoteleostei</taxon>
        <taxon>Acanthomorphata</taxon>
        <taxon>Ovalentaria</taxon>
        <taxon>Atherinomorphae</taxon>
        <taxon>Cyprinodontiformes</taxon>
        <taxon>Cyprinodontidae</taxon>
        <taxon>Cyprinodon</taxon>
    </lineage>
</organism>
<dbReference type="InterPro" id="IPR007110">
    <property type="entry name" value="Ig-like_dom"/>
</dbReference>
<dbReference type="OMA" id="EMITLNC"/>
<dbReference type="InterPro" id="IPR047012">
    <property type="entry name" value="ICAM_VCAM"/>
</dbReference>
<feature type="domain" description="Ig-like" evidence="1">
    <location>
        <begin position="239"/>
        <end position="311"/>
    </location>
</feature>
<dbReference type="PROSITE" id="PS50835">
    <property type="entry name" value="IG_LIKE"/>
    <property type="match status" value="2"/>
</dbReference>
<dbReference type="GeneTree" id="ENSGT00940000159005"/>
<dbReference type="GO" id="GO:0007155">
    <property type="term" value="P:cell adhesion"/>
    <property type="evidence" value="ECO:0007669"/>
    <property type="project" value="InterPro"/>
</dbReference>
<proteinExistence type="predicted"/>
<dbReference type="InterPro" id="IPR036179">
    <property type="entry name" value="Ig-like_dom_sf"/>
</dbReference>
<evidence type="ECO:0000313" key="3">
    <source>
        <dbReference type="Proteomes" id="UP000265020"/>
    </source>
</evidence>
<accession>A0A3Q2E7D4</accession>
<evidence type="ECO:0000313" key="2">
    <source>
        <dbReference type="Ensembl" id="ENSCVAP00000027409.1"/>
    </source>
</evidence>
<reference evidence="2" key="2">
    <citation type="submission" date="2025-09" db="UniProtKB">
        <authorList>
            <consortium name="Ensembl"/>
        </authorList>
    </citation>
    <scope>IDENTIFICATION</scope>
</reference>
<name>A0A3Q2E7D4_CYPVA</name>
<protein>
    <recommendedName>
        <fullName evidence="1">Ig-like domain-containing protein</fullName>
    </recommendedName>
</protein>